<accession>A0A0A8H371</accession>
<keyword evidence="1" id="KW-0449">Lipoprotein</keyword>
<dbReference type="STRING" id="1031564.CINS_1483"/>
<dbReference type="PROSITE" id="PS51257">
    <property type="entry name" value="PROKAR_LIPOPROTEIN"/>
    <property type="match status" value="1"/>
</dbReference>
<dbReference type="AlphaFoldDB" id="A0A0A8H371"/>
<gene>
    <name evidence="1" type="ORF">CINS_1483</name>
</gene>
<dbReference type="HOGENOM" id="CLU_136117_1_0_7"/>
<proteinExistence type="predicted"/>
<evidence type="ECO:0000313" key="2">
    <source>
        <dbReference type="Proteomes" id="UP000031163"/>
    </source>
</evidence>
<organism evidence="1 2">
    <name type="scientific">Campylobacter insulaenigrae NCTC 12927</name>
    <dbReference type="NCBI Taxonomy" id="1031564"/>
    <lineage>
        <taxon>Bacteria</taxon>
        <taxon>Pseudomonadati</taxon>
        <taxon>Campylobacterota</taxon>
        <taxon>Epsilonproteobacteria</taxon>
        <taxon>Campylobacterales</taxon>
        <taxon>Campylobacteraceae</taxon>
        <taxon>Campylobacter</taxon>
    </lineage>
</organism>
<dbReference type="KEGG" id="cis:CINS_1483"/>
<dbReference type="EMBL" id="CP007770">
    <property type="protein sequence ID" value="AJC88422.1"/>
    <property type="molecule type" value="Genomic_DNA"/>
</dbReference>
<protein>
    <submittedName>
        <fullName evidence="1">Putative lipoprotein</fullName>
    </submittedName>
</protein>
<reference evidence="1 2" key="1">
    <citation type="journal article" date="2014" name="Genome Biol. Evol.">
        <title>Comparative Genomics of the Campylobacter lari Group.</title>
        <authorList>
            <person name="Miller W.G."/>
            <person name="Yee E."/>
            <person name="Chapman M.H."/>
            <person name="Smith T.P."/>
            <person name="Bono J.L."/>
            <person name="Huynh S."/>
            <person name="Parker C.T."/>
            <person name="Vandamme P."/>
            <person name="Luong K."/>
            <person name="Korlach J."/>
        </authorList>
    </citation>
    <scope>NUCLEOTIDE SEQUENCE [LARGE SCALE GENOMIC DNA]</scope>
    <source>
        <strain evidence="1 2">NCTC 12927</strain>
    </source>
</reference>
<evidence type="ECO:0000313" key="1">
    <source>
        <dbReference type="EMBL" id="AJC88422.1"/>
    </source>
</evidence>
<dbReference type="Proteomes" id="UP000031163">
    <property type="component" value="Chromosome"/>
</dbReference>
<sequence length="158" mass="18633">MFKKVFLFILCVFLSACSTKTQINPKSTFVVLKTPQIKFSDYGFLYRRDKMTILELYNASKPIFELKIMDKICINGVCYTKQNFNKKFFNYEHYNDFVQDLINKKQIYQGKNAILTSCGFNQELISKNYNIFYEVCGENMNFTDRQSKIKFSITDIGN</sequence>
<name>A0A0A8H371_9BACT</name>